<feature type="binding site" evidence="9">
    <location>
        <position position="72"/>
    </location>
    <ligand>
        <name>FAD</name>
        <dbReference type="ChEBI" id="CHEBI:57692"/>
    </ligand>
</feature>
<reference evidence="11" key="1">
    <citation type="submission" date="2018-03" db="EMBL/GenBank/DDBJ databases">
        <authorList>
            <person name="Guldener U."/>
        </authorList>
    </citation>
    <scope>NUCLEOTIDE SEQUENCE [LARGE SCALE GENOMIC DNA]</scope>
    <source>
        <strain evidence="11">ATCC34888</strain>
    </source>
</reference>
<gene>
    <name evidence="11" type="ORF">PSANT_01261</name>
</gene>
<comment type="similarity">
    <text evidence="2">Belongs to the ferredoxin--NADP reductase type 1 family.</text>
</comment>
<dbReference type="AlphaFoldDB" id="A0A5C3FHG7"/>
<dbReference type="Gene3D" id="3.50.50.60">
    <property type="entry name" value="FAD/NAD(P)-binding domain"/>
    <property type="match status" value="1"/>
</dbReference>
<comment type="catalytic activity">
    <reaction evidence="8">
        <text>2 reduced [adrenodoxin] + NADP(+) + H(+) = 2 oxidized [adrenodoxin] + NADPH</text>
        <dbReference type="Rhea" id="RHEA:42312"/>
        <dbReference type="Rhea" id="RHEA-COMP:9998"/>
        <dbReference type="Rhea" id="RHEA-COMP:9999"/>
        <dbReference type="ChEBI" id="CHEBI:15378"/>
        <dbReference type="ChEBI" id="CHEBI:33737"/>
        <dbReference type="ChEBI" id="CHEBI:33738"/>
        <dbReference type="ChEBI" id="CHEBI:57783"/>
        <dbReference type="ChEBI" id="CHEBI:58349"/>
        <dbReference type="EC" id="1.18.1.6"/>
    </reaction>
</comment>
<keyword evidence="12" id="KW-1185">Reference proteome</keyword>
<dbReference type="Gene3D" id="3.40.50.720">
    <property type="entry name" value="NAD(P)-binding Rossmann-like Domain"/>
    <property type="match status" value="1"/>
</dbReference>
<evidence type="ECO:0000313" key="11">
    <source>
        <dbReference type="EMBL" id="SPO43576.1"/>
    </source>
</evidence>
<feature type="binding site" evidence="9">
    <location>
        <position position="494"/>
    </location>
    <ligand>
        <name>FAD</name>
        <dbReference type="ChEBI" id="CHEBI:57692"/>
    </ligand>
</feature>
<dbReference type="InterPro" id="IPR036188">
    <property type="entry name" value="FAD/NAD-bd_sf"/>
</dbReference>
<protein>
    <recommendedName>
        <fullName evidence="3">adrenodoxin-NADP(+) reductase</fullName>
        <ecNumber evidence="3">1.18.1.6</ecNumber>
    </recommendedName>
</protein>
<evidence type="ECO:0000256" key="5">
    <source>
        <dbReference type="ARBA" id="ARBA00022827"/>
    </source>
</evidence>
<comment type="cofactor">
    <cofactor evidence="1 9">
        <name>FAD</name>
        <dbReference type="ChEBI" id="CHEBI:57692"/>
    </cofactor>
</comment>
<evidence type="ECO:0000256" key="10">
    <source>
        <dbReference type="PIRSR" id="PIRSR000362-2"/>
    </source>
</evidence>
<feature type="binding site" evidence="10">
    <location>
        <begin position="272"/>
        <end position="273"/>
    </location>
    <ligand>
        <name>NADP(+)</name>
        <dbReference type="ChEBI" id="CHEBI:58349"/>
    </ligand>
</feature>
<feature type="binding site" evidence="9">
    <location>
        <position position="33"/>
    </location>
    <ligand>
        <name>FAD</name>
        <dbReference type="ChEBI" id="CHEBI:57692"/>
    </ligand>
</feature>
<dbReference type="InterPro" id="IPR021163">
    <property type="entry name" value="Ferredox_Rdtase_adrenod"/>
</dbReference>
<sequence length="586" mass="62281">MRSSQLVRSAAASTSSAALPPRARVAIIGAGPSGFYAASRLLSRIPFSSAHSVADQPLAIDIFERLPVPHGLVRYGVAPDHPDVKNVENKFASVAQDPRLRFAGNVNVVHSPPSGSGPGALQYPEAVQLPLDLLSRFYTHILFSYGASAGRRLGIPGSGPGELDGVYTALEFVNWYNGHPASHDATLQTAPLHIDLAGKQHMSVVGAGNVALDVARIVLRSSTPFLEPGTASGRVSSNKAPGLAALEATDVPEPVLAELARSKVRHVDIYARRGPAQLAFTNKEVREMLALEGIALRAPQKELLDEAGAQLEQLAATEGGGERAQEVASEVRVKKRLLGLLAKGSKTKHAEDGVKSWALNFFRSPARILPRQNDAHAVGAVEWNVTALQTAKPTVANLDAADPKKATYAGEPASISARATGETVTTPTDLVVASVGYQSLPLDPSPAAAVPAVEEGRLVRLPFDARRHVVPNRAGRIVDPVSGDVVPRAYVSGWLARGPTGIIASTMLDAHAVADSMLSDMHTQAPADPAESHADLLQLLQKTQTHRIVGLDDWNRIDAEERARGQKLGKLREKILSVREMLALLQ</sequence>
<dbReference type="PRINTS" id="PR00368">
    <property type="entry name" value="FADPNR"/>
</dbReference>
<evidence type="ECO:0000256" key="8">
    <source>
        <dbReference type="ARBA" id="ARBA00048933"/>
    </source>
</evidence>
<feature type="binding site" evidence="10">
    <location>
        <position position="501"/>
    </location>
    <ligand>
        <name>NADP(+)</name>
        <dbReference type="ChEBI" id="CHEBI:58349"/>
    </ligand>
</feature>
<dbReference type="EMBL" id="OOIQ01000002">
    <property type="protein sequence ID" value="SPO43576.1"/>
    <property type="molecule type" value="Genomic_DNA"/>
</dbReference>
<dbReference type="PIRSF" id="PIRSF000362">
    <property type="entry name" value="FNR"/>
    <property type="match status" value="1"/>
</dbReference>
<dbReference type="GO" id="GO:0016491">
    <property type="term" value="F:oxidoreductase activity"/>
    <property type="evidence" value="ECO:0007669"/>
    <property type="project" value="UniProtKB-KW"/>
</dbReference>
<name>A0A5C3FHG7_PSEA2</name>
<evidence type="ECO:0000313" key="12">
    <source>
        <dbReference type="Proteomes" id="UP000325008"/>
    </source>
</evidence>
<dbReference type="PANTHER" id="PTHR48467">
    <property type="entry name" value="GLUTAMATE SYNTHASE 1 [NADH], CHLOROPLASTIC-LIKE"/>
    <property type="match status" value="1"/>
</dbReference>
<feature type="binding site" evidence="9">
    <location>
        <position position="108"/>
    </location>
    <ligand>
        <name>FAD</name>
        <dbReference type="ChEBI" id="CHEBI:57692"/>
    </ligand>
</feature>
<evidence type="ECO:0000256" key="4">
    <source>
        <dbReference type="ARBA" id="ARBA00022630"/>
    </source>
</evidence>
<dbReference type="SUPFAM" id="SSF51971">
    <property type="entry name" value="Nucleotide-binding domain"/>
    <property type="match status" value="1"/>
</dbReference>
<keyword evidence="4" id="KW-0285">Flavoprotein</keyword>
<dbReference type="InterPro" id="IPR055275">
    <property type="entry name" value="Ferredox_Rdtase"/>
</dbReference>
<feature type="binding site" evidence="9">
    <location>
        <begin position="501"/>
        <end position="503"/>
    </location>
    <ligand>
        <name>FAD</name>
        <dbReference type="ChEBI" id="CHEBI:57692"/>
    </ligand>
</feature>
<keyword evidence="6 10" id="KW-0521">NADP</keyword>
<evidence type="ECO:0000256" key="6">
    <source>
        <dbReference type="ARBA" id="ARBA00022857"/>
    </source>
</evidence>
<evidence type="ECO:0000256" key="7">
    <source>
        <dbReference type="ARBA" id="ARBA00023002"/>
    </source>
</evidence>
<dbReference type="EC" id="1.18.1.6" evidence="3"/>
<keyword evidence="5 9" id="KW-0274">FAD</keyword>
<proteinExistence type="inferred from homology"/>
<organism evidence="11 12">
    <name type="scientific">Pseudozyma antarctica</name>
    <name type="common">Yeast</name>
    <name type="synonym">Candida antarctica</name>
    <dbReference type="NCBI Taxonomy" id="84753"/>
    <lineage>
        <taxon>Eukaryota</taxon>
        <taxon>Fungi</taxon>
        <taxon>Dikarya</taxon>
        <taxon>Basidiomycota</taxon>
        <taxon>Ustilaginomycotina</taxon>
        <taxon>Ustilaginomycetes</taxon>
        <taxon>Ustilaginales</taxon>
        <taxon>Ustilaginaceae</taxon>
        <taxon>Moesziomyces</taxon>
    </lineage>
</organism>
<evidence type="ECO:0000256" key="3">
    <source>
        <dbReference type="ARBA" id="ARBA00013219"/>
    </source>
</evidence>
<accession>A0A5C3FHG7</accession>
<comment type="caution">
    <text evidence="11">The sequence shown here is derived from an EMBL/GenBank/DDBJ whole genome shotgun (WGS) entry which is preliminary data.</text>
</comment>
<keyword evidence="7" id="KW-0560">Oxidoreductase</keyword>
<dbReference type="PANTHER" id="PTHR48467:SF1">
    <property type="entry name" value="GLUTAMATE SYNTHASE 1 [NADH], CHLOROPLASTIC-LIKE"/>
    <property type="match status" value="1"/>
</dbReference>
<evidence type="ECO:0000256" key="2">
    <source>
        <dbReference type="ARBA" id="ARBA00008312"/>
    </source>
</evidence>
<dbReference type="Proteomes" id="UP000325008">
    <property type="component" value="Unassembled WGS sequence"/>
</dbReference>
<feature type="binding site" evidence="9">
    <location>
        <position position="64"/>
    </location>
    <ligand>
        <name>FAD</name>
        <dbReference type="ChEBI" id="CHEBI:57692"/>
    </ligand>
</feature>
<dbReference type="OrthoDB" id="333024at2759"/>
<evidence type="ECO:0000256" key="1">
    <source>
        <dbReference type="ARBA" id="ARBA00001974"/>
    </source>
</evidence>
<dbReference type="RefSeq" id="XP_014658799.1">
    <property type="nucleotide sequence ID" value="XM_014803313.1"/>
</dbReference>
<feature type="binding site" evidence="10">
    <location>
        <position position="284"/>
    </location>
    <ligand>
        <name>NADP(+)</name>
        <dbReference type="ChEBI" id="CHEBI:58349"/>
    </ligand>
</feature>
<evidence type="ECO:0000256" key="9">
    <source>
        <dbReference type="PIRSR" id="PIRSR000362-1"/>
    </source>
</evidence>